<dbReference type="InterPro" id="IPR014030">
    <property type="entry name" value="Ketoacyl_synth_N"/>
</dbReference>
<dbReference type="Gene3D" id="3.40.47.10">
    <property type="match status" value="1"/>
</dbReference>
<dbReference type="InterPro" id="IPR049391">
    <property type="entry name" value="FAS_pseudo-KR"/>
</dbReference>
<dbReference type="GO" id="GO:0016491">
    <property type="term" value="F:oxidoreductase activity"/>
    <property type="evidence" value="ECO:0007669"/>
    <property type="project" value="InterPro"/>
</dbReference>
<dbReference type="InterPro" id="IPR049552">
    <property type="entry name" value="PKS_DH_N"/>
</dbReference>
<feature type="region of interest" description="C-terminal hotdog fold" evidence="5">
    <location>
        <begin position="995"/>
        <end position="1121"/>
    </location>
</feature>
<feature type="domain" description="Carrier" evidence="6">
    <location>
        <begin position="1988"/>
        <end position="2068"/>
    </location>
</feature>
<dbReference type="InterPro" id="IPR057326">
    <property type="entry name" value="KR_dom"/>
</dbReference>
<dbReference type="PROSITE" id="PS50075">
    <property type="entry name" value="CARRIER"/>
    <property type="match status" value="1"/>
</dbReference>
<dbReference type="InterPro" id="IPR032821">
    <property type="entry name" value="PKS_assoc"/>
</dbReference>
<evidence type="ECO:0000313" key="9">
    <source>
        <dbReference type="EMBL" id="CAG9805273.1"/>
    </source>
</evidence>
<dbReference type="Pfam" id="PF02801">
    <property type="entry name" value="Ketoacyl-synt_C"/>
    <property type="match status" value="1"/>
</dbReference>
<dbReference type="InterPro" id="IPR036736">
    <property type="entry name" value="ACP-like_sf"/>
</dbReference>
<evidence type="ECO:0000256" key="2">
    <source>
        <dbReference type="ARBA" id="ARBA00022553"/>
    </source>
</evidence>
<evidence type="ECO:0000259" key="6">
    <source>
        <dbReference type="PROSITE" id="PS50075"/>
    </source>
</evidence>
<keyword evidence="10" id="KW-1185">Reference proteome</keyword>
<proteinExistence type="predicted"/>
<name>A0A9N9RZ63_9DIPT</name>
<feature type="active site" description="Proton acceptor; for dehydratase activity" evidence="5">
    <location>
        <position position="896"/>
    </location>
</feature>
<dbReference type="GO" id="GO:0006633">
    <property type="term" value="P:fatty acid biosynthetic process"/>
    <property type="evidence" value="ECO:0007669"/>
    <property type="project" value="InterPro"/>
</dbReference>
<dbReference type="InterPro" id="IPR042104">
    <property type="entry name" value="PKS_dehydratase_sf"/>
</dbReference>
<dbReference type="Pfam" id="PF00550">
    <property type="entry name" value="PP-binding"/>
    <property type="match status" value="1"/>
</dbReference>
<dbReference type="Gene3D" id="3.10.129.110">
    <property type="entry name" value="Polyketide synthase dehydratase"/>
    <property type="match status" value="1"/>
</dbReference>
<sequence length="2360" mass="262346">MTSSEVKRSLLRAAPVDPDDEIVISGISGRFPSSANVAEFAHNLYNKIDMVNDAETRWKHIDPEIPTRLGKTVNLNKFDASFFSVHNRQASYMDPQCRCLLEHAYEAVLDAGISPKAIKGSRTGVYVGCCFAESEEFMFYEKSVKDGLGLTGSARAMLANRISFGMDLQGPSFMVDTACSSATYGLDAAFNAIRSGECDAALVGGTNLLLHPHITLQFARLGVLSKDGFCRPLDKDAAGYTRSEAISLIFLQRKRDAKRVYANLVYTKTNNDGFKKEGITYPSGFTQIQLLEEFYKDIKLDPRTVDYVEGHSTGTKVGDPEECHTLDTIFCKGREGPLLIGAVKSNMGHSEATSGICSIAKLILMFERQEIPATIHYKGPRSDCKALIEGRLKVIDENTEFKGKLVSMNSFGFGGGNAHALFKAVTGDKINHGIPNDDLPRLVTWSGRTEEAVETVMNAIIERPLDAEFVGLLHNTQIETVSSNIYRGFGIFAKNGEENATCINKSVQNFSASKRPIVWVYSGMGSQWAGMGADLMKIPIFAKAIETCHNALLDKGINLIEIVTSEDPSTFDNILNAFVGISAIQMGLTDILKALGIVPDYIIGHSFGELGCAYADNCCSPEEMILSAYSRGMASLETKVPFGSMAAVGMGYNQLKDITPEGIEIACHNSADSCTISGPADEIAKFVAKLKSDNFFAKEVACANIPYHSKYIADMGPNLLKRLREVIKNPVKRSEKWICSSVPESNWKSIESEYSSAEYHTNNLLSPVLFEEATTHLPKDAMTIEIAPYGLLQSILKRSLGEGQHFSLTQRNNKENAMYLLNSLGKLFENGLDFDVSKLYPPVQFPVSRGTPMIAPLIKWDHKQDLFVYKFDERIASEKSFTVNLLDQDYEFISGHEIDGRVLFPATGYLYLTWEAMAYQHRFSIHEFDIEFEDVKFLRATTVSKTQEVELVVVIQKGTGRFEILDGTTAVCTGLVRRPVNSKLTVINTPEDSKLTTLYNRDFYKELRLRGYNYKNLFRSVHTARSDGLKGRVKWQDNWVAFLDCLLQLQIIASDTRSLILPTGLRKLVIHPKEHLDMLNAIERNEKIMDVHCSDHIKALRCGGIEMRGLNANSVGRRQPPGFPVLETYQFTPHFPAPVMDKTDMARFCVQLALENFPSAKFVCTEIDTNNGLEPIINAFGEAVGDLPLITSDLTYLTAKTELELPSVKLSESDITSCANNNFIIRSDCLADQQFLELASSQFADNGFIVSRESNEKQQAPTLNIPNGYQVVAVVPMESEIIVLLHYTKATREKATKVIKIDTHDDTYPWIEELQQAVAAGPVIAYAENDKLSGIIGLVNCIRKEPNGNNLRCVYVDDTTAPPFNLEDPFYATVLNQGLAINVYRNGQWGSYKHLILRQNLEPARYTSHCYANSLIRSDLSSIKWFEGPMGNANGDDIVRIMYSSLNFRDVMLATGKLAIETCAKTRLEQQCVTGFEFSGVKGYGNYKRVMGMVIGGALGTHVQMDADLLWNVPDDWPLSEAASYPVVYGTVYSCFFITTQIKKGKSILIHAGSGGVGLAAIRVALAYGLNVFTTVSTEEKKDFLLNEFPQLKREHIGHSRDTSFEDLLMTLTEGKGVDYVLNSLAEEKLQSSIRCLGQGGIFLEIGKFDMSKDSKIGLGEFLRELSFHAVLVDNLLRAPHDEKMVLKRLMQNDLDRGIIKPLKTTIYKAHEIEQAYRFLASGKHMGKVIVQIRENETDEMTLPITVLPRLYCNPEHSYIIPGGLGGFGLELADWLVLRGCKKLVLSSSRGISKQYQAYRISIFESYGTKVVVNTSDISTKSGCEDLILEAMKMGPIGGIFNLAVLLKDSIFENQDATKFVESMAPKAYATKHLDEISRVLCPVLKYFVVFSSVSCGRGNAGQSNYGMSNSVMERIMEQRKNDGLPAKAIQWGAVGEVGLVADMAEDKLDMEIGGTLQQRISSCLQELDGLILNEHPIVASMVVAEKRYSSESTGNIIDTIMNVMSIKDPKSVSMETTLSELGMDSLMTVEIQQTLEREYDVVISPQELRSMTLSQLQKCVNNRDSTDTDKKTVISNDKVPKGIALMLRNCGDETNSKETILKLQSQSDEGVKALILPGIEGMAGNAWYEISKNMRYPTYILQILEKAWQSRELDEICKNVESDVVELYRDDTEFFFVGYSFGALMAMKLAKVLEQHGKVGRIVLIDGAPKLLKTLAVDQLPENWTDDMVRNIILTMIIISCIPEDNGTIIKEILAIPSFDARIKKLATRQTMYSEEYGLKICSAFVNRLILTAKVDLNSFEKVDAKFSLIRPSEPSITEIEEDYDLGQYTNKHVAVKYLEGNHATLLDNPNLPAELNNM</sequence>
<dbReference type="InterPro" id="IPR016036">
    <property type="entry name" value="Malonyl_transacylase_ACP-bd"/>
</dbReference>
<dbReference type="SMART" id="SM00822">
    <property type="entry name" value="PKS_KR"/>
    <property type="match status" value="1"/>
</dbReference>
<keyword evidence="4" id="KW-0511">Multifunctional enzyme</keyword>
<dbReference type="SMART" id="SM00827">
    <property type="entry name" value="PKS_AT"/>
    <property type="match status" value="1"/>
</dbReference>
<dbReference type="SUPFAM" id="SSF52151">
    <property type="entry name" value="FabD/lysophospholipase-like"/>
    <property type="match status" value="1"/>
</dbReference>
<dbReference type="GO" id="GO:0004312">
    <property type="term" value="F:fatty acid synthase activity"/>
    <property type="evidence" value="ECO:0007669"/>
    <property type="project" value="TreeGrafter"/>
</dbReference>
<dbReference type="Pfam" id="PF21149">
    <property type="entry name" value="FAS_pseudo-KR"/>
    <property type="match status" value="1"/>
</dbReference>
<dbReference type="SUPFAM" id="SSF50129">
    <property type="entry name" value="GroES-like"/>
    <property type="match status" value="1"/>
</dbReference>
<dbReference type="Gene3D" id="3.90.180.10">
    <property type="entry name" value="Medium-chain alcohol dehydrogenases, catalytic domain"/>
    <property type="match status" value="1"/>
</dbReference>
<evidence type="ECO:0000313" key="10">
    <source>
        <dbReference type="Proteomes" id="UP001153620"/>
    </source>
</evidence>
<dbReference type="InterPro" id="IPR016039">
    <property type="entry name" value="Thiolase-like"/>
</dbReference>
<accession>A0A9N9RZ63</accession>
<dbReference type="InterPro" id="IPR018201">
    <property type="entry name" value="Ketoacyl_synth_AS"/>
</dbReference>
<dbReference type="InterPro" id="IPR050091">
    <property type="entry name" value="PKS_NRPS_Biosynth_Enz"/>
</dbReference>
<dbReference type="PROSITE" id="PS52004">
    <property type="entry name" value="KS3_2"/>
    <property type="match status" value="1"/>
</dbReference>
<dbReference type="EMBL" id="OU895878">
    <property type="protein sequence ID" value="CAG9805273.1"/>
    <property type="molecule type" value="Genomic_DNA"/>
</dbReference>
<dbReference type="Pfam" id="PF00698">
    <property type="entry name" value="Acyl_transf_1"/>
    <property type="match status" value="1"/>
</dbReference>
<dbReference type="InterPro" id="IPR020843">
    <property type="entry name" value="ER"/>
</dbReference>
<dbReference type="Gene3D" id="1.10.1200.10">
    <property type="entry name" value="ACP-like"/>
    <property type="match status" value="1"/>
</dbReference>
<dbReference type="CDD" id="cd08954">
    <property type="entry name" value="KR_1_FAS_SDR_x"/>
    <property type="match status" value="1"/>
</dbReference>
<dbReference type="InterPro" id="IPR013968">
    <property type="entry name" value="PKS_KR"/>
</dbReference>
<dbReference type="InterPro" id="IPR020841">
    <property type="entry name" value="PKS_Beta-ketoAc_synthase_dom"/>
</dbReference>
<organism evidence="9 10">
    <name type="scientific">Chironomus riparius</name>
    <dbReference type="NCBI Taxonomy" id="315576"/>
    <lineage>
        <taxon>Eukaryota</taxon>
        <taxon>Metazoa</taxon>
        <taxon>Ecdysozoa</taxon>
        <taxon>Arthropoda</taxon>
        <taxon>Hexapoda</taxon>
        <taxon>Insecta</taxon>
        <taxon>Pterygota</taxon>
        <taxon>Neoptera</taxon>
        <taxon>Endopterygota</taxon>
        <taxon>Diptera</taxon>
        <taxon>Nematocera</taxon>
        <taxon>Chironomoidea</taxon>
        <taxon>Chironomidae</taxon>
        <taxon>Chironominae</taxon>
        <taxon>Chironomus</taxon>
    </lineage>
</organism>
<dbReference type="GO" id="GO:0004315">
    <property type="term" value="F:3-oxoacyl-[acyl-carrier-protein] synthase activity"/>
    <property type="evidence" value="ECO:0007669"/>
    <property type="project" value="InterPro"/>
</dbReference>
<dbReference type="SUPFAM" id="SSF47336">
    <property type="entry name" value="ACP-like"/>
    <property type="match status" value="1"/>
</dbReference>
<dbReference type="SUPFAM" id="SSF55048">
    <property type="entry name" value="Probable ACP-binding domain of malonyl-CoA ACP transacylase"/>
    <property type="match status" value="1"/>
</dbReference>
<dbReference type="InterPro" id="IPR001227">
    <property type="entry name" value="Ac_transferase_dom_sf"/>
</dbReference>
<dbReference type="SUPFAM" id="SSF51735">
    <property type="entry name" value="NAD(P)-binding Rossmann-fold domains"/>
    <property type="match status" value="2"/>
</dbReference>
<dbReference type="InterPro" id="IPR049900">
    <property type="entry name" value="PKS_mFAS_DH"/>
</dbReference>
<dbReference type="Gene3D" id="3.40.50.720">
    <property type="entry name" value="NAD(P)-binding Rossmann-like Domain"/>
    <property type="match status" value="1"/>
</dbReference>
<dbReference type="CDD" id="cd00833">
    <property type="entry name" value="PKS"/>
    <property type="match status" value="1"/>
</dbReference>
<dbReference type="PANTHER" id="PTHR43775">
    <property type="entry name" value="FATTY ACID SYNTHASE"/>
    <property type="match status" value="1"/>
</dbReference>
<dbReference type="InterPro" id="IPR014043">
    <property type="entry name" value="Acyl_transferase_dom"/>
</dbReference>
<evidence type="ECO:0000256" key="3">
    <source>
        <dbReference type="ARBA" id="ARBA00022679"/>
    </source>
</evidence>
<evidence type="ECO:0000256" key="1">
    <source>
        <dbReference type="ARBA" id="ARBA00022450"/>
    </source>
</evidence>
<evidence type="ECO:0000256" key="5">
    <source>
        <dbReference type="PROSITE-ProRule" id="PRU01363"/>
    </source>
</evidence>
<dbReference type="PANTHER" id="PTHR43775:SF23">
    <property type="entry name" value="FATTY ACID SYNTHASE 3"/>
    <property type="match status" value="1"/>
</dbReference>
<dbReference type="Proteomes" id="UP001153620">
    <property type="component" value="Chromosome 2"/>
</dbReference>
<dbReference type="SMART" id="SM00825">
    <property type="entry name" value="PKS_KS"/>
    <property type="match status" value="1"/>
</dbReference>
<dbReference type="InterPro" id="IPR016035">
    <property type="entry name" value="Acyl_Trfase/lysoPLipase"/>
</dbReference>
<keyword evidence="1" id="KW-0596">Phosphopantetheine</keyword>
<keyword evidence="3" id="KW-0808">Transferase</keyword>
<dbReference type="Pfam" id="PF08659">
    <property type="entry name" value="KR"/>
    <property type="match status" value="1"/>
</dbReference>
<dbReference type="CDD" id="cd05195">
    <property type="entry name" value="enoyl_red"/>
    <property type="match status" value="1"/>
</dbReference>
<dbReference type="SMART" id="SM00823">
    <property type="entry name" value="PKS_PP"/>
    <property type="match status" value="1"/>
</dbReference>
<feature type="region of interest" description="N-terminal hotdog fold" evidence="5">
    <location>
        <begin position="864"/>
        <end position="983"/>
    </location>
</feature>
<dbReference type="SUPFAM" id="SSF53474">
    <property type="entry name" value="alpha/beta-Hydrolases"/>
    <property type="match status" value="1"/>
</dbReference>
<dbReference type="Pfam" id="PF16197">
    <property type="entry name" value="KAsynt_C_assoc"/>
    <property type="match status" value="1"/>
</dbReference>
<feature type="active site" description="Proton donor; for dehydratase activity" evidence="5">
    <location>
        <position position="1044"/>
    </location>
</feature>
<feature type="domain" description="PKS/mFAS DH" evidence="8">
    <location>
        <begin position="864"/>
        <end position="1121"/>
    </location>
</feature>
<dbReference type="Gene3D" id="3.30.70.3290">
    <property type="match status" value="1"/>
</dbReference>
<evidence type="ECO:0000259" key="7">
    <source>
        <dbReference type="PROSITE" id="PS52004"/>
    </source>
</evidence>
<keyword evidence="2" id="KW-0597">Phosphoprotein</keyword>
<dbReference type="OrthoDB" id="329835at2759"/>
<reference evidence="9" key="2">
    <citation type="submission" date="2022-10" db="EMBL/GenBank/DDBJ databases">
        <authorList>
            <consortium name="ENA_rothamsted_submissions"/>
            <consortium name="culmorum"/>
            <person name="King R."/>
        </authorList>
    </citation>
    <scope>NUCLEOTIDE SEQUENCE</scope>
</reference>
<evidence type="ECO:0000256" key="4">
    <source>
        <dbReference type="ARBA" id="ARBA00023268"/>
    </source>
</evidence>
<dbReference type="SMART" id="SM00829">
    <property type="entry name" value="PKS_ER"/>
    <property type="match status" value="1"/>
</dbReference>
<feature type="domain" description="Ketosynthase family 3 (KS3)" evidence="7">
    <location>
        <begin position="19"/>
        <end position="424"/>
    </location>
</feature>
<dbReference type="Pfam" id="PF21089">
    <property type="entry name" value="PKS_DH_N"/>
    <property type="match status" value="1"/>
</dbReference>
<dbReference type="InterPro" id="IPR011032">
    <property type="entry name" value="GroES-like_sf"/>
</dbReference>
<dbReference type="Pfam" id="PF13602">
    <property type="entry name" value="ADH_zinc_N_2"/>
    <property type="match status" value="1"/>
</dbReference>
<gene>
    <name evidence="9" type="ORF">CHIRRI_LOCUS8147</name>
</gene>
<protein>
    <submittedName>
        <fullName evidence="9">Uncharacterized protein</fullName>
    </submittedName>
</protein>
<dbReference type="Pfam" id="PF00109">
    <property type="entry name" value="ketoacyl-synt"/>
    <property type="match status" value="1"/>
</dbReference>
<dbReference type="PROSITE" id="PS52019">
    <property type="entry name" value="PKS_MFAS_DH"/>
    <property type="match status" value="1"/>
</dbReference>
<reference evidence="9" key="1">
    <citation type="submission" date="2022-01" db="EMBL/GenBank/DDBJ databases">
        <authorList>
            <person name="King R."/>
        </authorList>
    </citation>
    <scope>NUCLEOTIDE SEQUENCE</scope>
</reference>
<dbReference type="PROSITE" id="PS00606">
    <property type="entry name" value="KS3_1"/>
    <property type="match status" value="1"/>
</dbReference>
<dbReference type="Gene3D" id="3.40.50.1820">
    <property type="entry name" value="alpha/beta hydrolase"/>
    <property type="match status" value="1"/>
</dbReference>
<dbReference type="Gene3D" id="3.40.366.10">
    <property type="entry name" value="Malonyl-Coenzyme A Acyl Carrier Protein, domain 2"/>
    <property type="match status" value="1"/>
</dbReference>
<dbReference type="InterPro" id="IPR020806">
    <property type="entry name" value="PKS_PP-bd"/>
</dbReference>
<dbReference type="InterPro" id="IPR014031">
    <property type="entry name" value="Ketoacyl_synth_C"/>
</dbReference>
<dbReference type="InterPro" id="IPR009081">
    <property type="entry name" value="PP-bd_ACP"/>
</dbReference>
<dbReference type="InterPro" id="IPR029058">
    <property type="entry name" value="AB_hydrolase_fold"/>
</dbReference>
<dbReference type="SUPFAM" id="SSF53901">
    <property type="entry name" value="Thiolase-like"/>
    <property type="match status" value="1"/>
</dbReference>
<dbReference type="GO" id="GO:0031177">
    <property type="term" value="F:phosphopantetheine binding"/>
    <property type="evidence" value="ECO:0007669"/>
    <property type="project" value="InterPro"/>
</dbReference>
<evidence type="ECO:0000259" key="8">
    <source>
        <dbReference type="PROSITE" id="PS52019"/>
    </source>
</evidence>
<dbReference type="InterPro" id="IPR036291">
    <property type="entry name" value="NAD(P)-bd_dom_sf"/>
</dbReference>